<dbReference type="GO" id="GO:0016787">
    <property type="term" value="F:hydrolase activity"/>
    <property type="evidence" value="ECO:0007669"/>
    <property type="project" value="UniProtKB-KW"/>
</dbReference>
<dbReference type="NCBIfam" id="TIGR01587">
    <property type="entry name" value="cas3_core"/>
    <property type="match status" value="1"/>
</dbReference>
<dbReference type="AlphaFoldDB" id="A0A370DQP5"/>
<evidence type="ECO:0000259" key="10">
    <source>
        <dbReference type="PROSITE" id="PS51643"/>
    </source>
</evidence>
<dbReference type="InterPro" id="IPR014001">
    <property type="entry name" value="Helicase_ATP-bd"/>
</dbReference>
<dbReference type="GO" id="GO:0005524">
    <property type="term" value="F:ATP binding"/>
    <property type="evidence" value="ECO:0007669"/>
    <property type="project" value="UniProtKB-KW"/>
</dbReference>
<dbReference type="InterPro" id="IPR027417">
    <property type="entry name" value="P-loop_NTPase"/>
</dbReference>
<dbReference type="Gene3D" id="3.40.50.300">
    <property type="entry name" value="P-loop containing nucleotide triphosphate hydrolases"/>
    <property type="match status" value="2"/>
</dbReference>
<keyword evidence="4" id="KW-0479">Metal-binding</keyword>
<evidence type="ECO:0000256" key="4">
    <source>
        <dbReference type="ARBA" id="ARBA00022723"/>
    </source>
</evidence>
<dbReference type="CDD" id="cd09641">
    <property type="entry name" value="Cas3''_I"/>
    <property type="match status" value="1"/>
</dbReference>
<evidence type="ECO:0000256" key="2">
    <source>
        <dbReference type="ARBA" id="ARBA00009046"/>
    </source>
</evidence>
<dbReference type="GO" id="GO:0003724">
    <property type="term" value="F:RNA helicase activity"/>
    <property type="evidence" value="ECO:0007669"/>
    <property type="project" value="TreeGrafter"/>
</dbReference>
<dbReference type="InterPro" id="IPR006483">
    <property type="entry name" value="CRISPR-assoc_Cas3_HD"/>
</dbReference>
<dbReference type="Pfam" id="PF22590">
    <property type="entry name" value="Cas3-like_C_2"/>
    <property type="match status" value="1"/>
</dbReference>
<keyword evidence="7" id="KW-0347">Helicase</keyword>
<protein>
    <submittedName>
        <fullName evidence="11">CRISPR-associated helicase/endonuclease Cas3</fullName>
    </submittedName>
</protein>
<sequence>METLALYYRYWGKAAYDQTDELGCHLLPYHCLDVAAVGQRLLEKHHPLRKTLQRLTGLTEKDLHASLPTLLALHDLGKFSSSFQALRPDIAQAINPTATAAAAAAQEYDIRHDQLVYTFWQRVLKSRGQQTGLIPRTGRGGEGPHPIDTCMLAMTGHHGKPPSAKHIRHERYFSEADQQAAIAFIDDILILFPCFTETLPKWDMQATRQASWWLAGFAVLCDWIGSNADFFAYNSSPASFEEYWKVAKQQAGTAIAKTELLTARPSQSIELSQLLNIKQDANPTPLQDLATTLTLGHQPQLFILEDVTGAGKTEAALLIAHRLMAAGLANGLYFGLPTMATANAMYDRVGNIYREFYESNTAPSLVLAHGARDLSDKFRQSLIPQSKHPEAGYPNEGVSPASIHCGEWLADNRKKALLAEIGIGTIDQALLSILPNKHQSLRLLGLSNKVLLVDEVHACDAYMLPLLERLLTAHAMAGGSAILLSATLPKAQRGRLMRAFAEGTGKSKPSTDKTDYPLLTHFNGESVEEHALQTRSEVKRRVSVDFISQKDQIDQQLSKWMEQGDCACWICNTVADARKIYSWLKSTHTEWQIDLFHARYCLADRITIENRVLQRFGKKGDHKQRAGQLLIATQVVEQSLDLDFDHLISDLAPIDLLIQRAGRLHRHRRDVEGNPHQQP</sequence>
<evidence type="ECO:0000256" key="7">
    <source>
        <dbReference type="ARBA" id="ARBA00022806"/>
    </source>
</evidence>
<evidence type="ECO:0000256" key="6">
    <source>
        <dbReference type="ARBA" id="ARBA00022801"/>
    </source>
</evidence>
<dbReference type="InterPro" id="IPR006474">
    <property type="entry name" value="Helicase_Cas3_CRISPR-ass_core"/>
</dbReference>
<dbReference type="GO" id="GO:0003723">
    <property type="term" value="F:RNA binding"/>
    <property type="evidence" value="ECO:0007669"/>
    <property type="project" value="TreeGrafter"/>
</dbReference>
<evidence type="ECO:0000256" key="5">
    <source>
        <dbReference type="ARBA" id="ARBA00022741"/>
    </source>
</evidence>
<evidence type="ECO:0000313" key="11">
    <source>
        <dbReference type="EMBL" id="RDH87319.1"/>
    </source>
</evidence>
<dbReference type="PANTHER" id="PTHR47963:SF9">
    <property type="entry name" value="CRISPR-ASSOCIATED ENDONUCLEASE_HELICASE CAS3"/>
    <property type="match status" value="1"/>
</dbReference>
<comment type="similarity">
    <text evidence="1">In the N-terminal section; belongs to the CRISPR-associated nuclease Cas3-HD family.</text>
</comment>
<keyword evidence="3" id="KW-0540">Nuclease</keyword>
<gene>
    <name evidence="11" type="ORF">DIZ79_15410</name>
</gene>
<keyword evidence="9" id="KW-0051">Antiviral defense</keyword>
<dbReference type="SMART" id="SM00487">
    <property type="entry name" value="DEXDc"/>
    <property type="match status" value="1"/>
</dbReference>
<comment type="similarity">
    <text evidence="2">In the central section; belongs to the CRISPR-associated helicase Cas3 family.</text>
</comment>
<dbReference type="GO" id="GO:0046872">
    <property type="term" value="F:metal ion binding"/>
    <property type="evidence" value="ECO:0007669"/>
    <property type="project" value="UniProtKB-KW"/>
</dbReference>
<accession>A0A370DQP5</accession>
<name>A0A370DQP5_9GAMM</name>
<dbReference type="Proteomes" id="UP000255508">
    <property type="component" value="Unassembled WGS sequence"/>
</dbReference>
<dbReference type="InterPro" id="IPR050547">
    <property type="entry name" value="DEAD_box_RNA_helicases"/>
</dbReference>
<dbReference type="Gene3D" id="1.10.3210.30">
    <property type="match status" value="1"/>
</dbReference>
<dbReference type="EMBL" id="QFXD01000272">
    <property type="protein sequence ID" value="RDH87319.1"/>
    <property type="molecule type" value="Genomic_DNA"/>
</dbReference>
<dbReference type="InterPro" id="IPR054712">
    <property type="entry name" value="Cas3-like_dom"/>
</dbReference>
<keyword evidence="5" id="KW-0547">Nucleotide-binding</keyword>
<dbReference type="NCBIfam" id="TIGR01596">
    <property type="entry name" value="cas3_HD"/>
    <property type="match status" value="1"/>
</dbReference>
<evidence type="ECO:0000256" key="3">
    <source>
        <dbReference type="ARBA" id="ARBA00022722"/>
    </source>
</evidence>
<dbReference type="GO" id="GO:0004519">
    <property type="term" value="F:endonuclease activity"/>
    <property type="evidence" value="ECO:0007669"/>
    <property type="project" value="UniProtKB-KW"/>
</dbReference>
<reference evidence="11 12" key="1">
    <citation type="journal article" date="2018" name="ISME J.">
        <title>Endosymbiont genomes yield clues of tubeworm success.</title>
        <authorList>
            <person name="Li Y."/>
            <person name="Liles M.R."/>
            <person name="Halanych K.M."/>
        </authorList>
    </citation>
    <scope>NUCLEOTIDE SEQUENCE [LARGE SCALE GENOMIC DNA]</scope>
    <source>
        <strain evidence="11">A1422</strain>
    </source>
</reference>
<dbReference type="PROSITE" id="PS51643">
    <property type="entry name" value="HD_CAS3"/>
    <property type="match status" value="1"/>
</dbReference>
<proteinExistence type="inferred from homology"/>
<evidence type="ECO:0000256" key="9">
    <source>
        <dbReference type="ARBA" id="ARBA00023118"/>
    </source>
</evidence>
<feature type="domain" description="HD Cas3-type" evidence="10">
    <location>
        <begin position="20"/>
        <end position="224"/>
    </location>
</feature>
<dbReference type="PANTHER" id="PTHR47963">
    <property type="entry name" value="DEAD-BOX ATP-DEPENDENT RNA HELICASE 47, MITOCHONDRIAL"/>
    <property type="match status" value="1"/>
</dbReference>
<dbReference type="GO" id="GO:0051607">
    <property type="term" value="P:defense response to virus"/>
    <property type="evidence" value="ECO:0007669"/>
    <property type="project" value="UniProtKB-KW"/>
</dbReference>
<organism evidence="11 12">
    <name type="scientific">endosymbiont of Lamellibrachia luymesi</name>
    <dbReference type="NCBI Taxonomy" id="2200907"/>
    <lineage>
        <taxon>Bacteria</taxon>
        <taxon>Pseudomonadati</taxon>
        <taxon>Pseudomonadota</taxon>
        <taxon>Gammaproteobacteria</taxon>
        <taxon>sulfur-oxidizing symbionts</taxon>
    </lineage>
</organism>
<comment type="caution">
    <text evidence="11">The sequence shown here is derived from an EMBL/GenBank/DDBJ whole genome shotgun (WGS) entry which is preliminary data.</text>
</comment>
<keyword evidence="11" id="KW-0255">Endonuclease</keyword>
<dbReference type="InterPro" id="IPR038257">
    <property type="entry name" value="CRISPR-assoc_Cas3_HD_sf"/>
</dbReference>
<keyword evidence="8" id="KW-0067">ATP-binding</keyword>
<dbReference type="SMART" id="SM00490">
    <property type="entry name" value="HELICc"/>
    <property type="match status" value="1"/>
</dbReference>
<evidence type="ECO:0000313" key="12">
    <source>
        <dbReference type="Proteomes" id="UP000255508"/>
    </source>
</evidence>
<evidence type="ECO:0000256" key="8">
    <source>
        <dbReference type="ARBA" id="ARBA00022840"/>
    </source>
</evidence>
<evidence type="ECO:0000256" key="1">
    <source>
        <dbReference type="ARBA" id="ARBA00006847"/>
    </source>
</evidence>
<dbReference type="Pfam" id="PF18019">
    <property type="entry name" value="Cas3_HD"/>
    <property type="match status" value="1"/>
</dbReference>
<dbReference type="InterPro" id="IPR001650">
    <property type="entry name" value="Helicase_C-like"/>
</dbReference>
<keyword evidence="6" id="KW-0378">Hydrolase</keyword>
<dbReference type="SUPFAM" id="SSF52540">
    <property type="entry name" value="P-loop containing nucleoside triphosphate hydrolases"/>
    <property type="match status" value="1"/>
</dbReference>